<dbReference type="EMBL" id="CP003360">
    <property type="protein sequence ID" value="AFM26159.1"/>
    <property type="molecule type" value="Genomic_DNA"/>
</dbReference>
<sequence>MAVLPVPEVVKEMASRLEGISRNLDSHSRQMDQIQVNMLTTEHVRALEGKLTTMEAAFRAMQTEIRALMGALEKR</sequence>
<dbReference type="HOGENOM" id="CLU_2665186_0_0_7"/>
<evidence type="ECO:0000313" key="1">
    <source>
        <dbReference type="EMBL" id="AFM26159.1"/>
    </source>
</evidence>
<keyword evidence="2" id="KW-1185">Reference proteome</keyword>
<gene>
    <name evidence="1" type="ordered locus">Desti_3508</name>
</gene>
<dbReference type="RefSeq" id="WP_014811291.1">
    <property type="nucleotide sequence ID" value="NC_018025.1"/>
</dbReference>
<accession>I4C9B8</accession>
<proteinExistence type="predicted"/>
<protein>
    <submittedName>
        <fullName evidence="1">Uncharacterized protein</fullName>
    </submittedName>
</protein>
<dbReference type="AlphaFoldDB" id="I4C9B8"/>
<reference evidence="2" key="1">
    <citation type="submission" date="2012-06" db="EMBL/GenBank/DDBJ databases">
        <title>Complete sequence of chromosome of Desulfomonile tiedjei DSM 6799.</title>
        <authorList>
            <person name="Lucas S."/>
            <person name="Copeland A."/>
            <person name="Lapidus A."/>
            <person name="Glavina del Rio T."/>
            <person name="Dalin E."/>
            <person name="Tice H."/>
            <person name="Bruce D."/>
            <person name="Goodwin L."/>
            <person name="Pitluck S."/>
            <person name="Peters L."/>
            <person name="Ovchinnikova G."/>
            <person name="Zeytun A."/>
            <person name="Lu M."/>
            <person name="Kyrpides N."/>
            <person name="Mavromatis K."/>
            <person name="Ivanova N."/>
            <person name="Brettin T."/>
            <person name="Detter J.C."/>
            <person name="Han C."/>
            <person name="Larimer F."/>
            <person name="Land M."/>
            <person name="Hauser L."/>
            <person name="Markowitz V."/>
            <person name="Cheng J.-F."/>
            <person name="Hugenholtz P."/>
            <person name="Woyke T."/>
            <person name="Wu D."/>
            <person name="Spring S."/>
            <person name="Schroeder M."/>
            <person name="Brambilla E."/>
            <person name="Klenk H.-P."/>
            <person name="Eisen J.A."/>
        </authorList>
    </citation>
    <scope>NUCLEOTIDE SEQUENCE [LARGE SCALE GENOMIC DNA]</scope>
    <source>
        <strain evidence="2">ATCC 49306 / DSM 6799 / DCB-1</strain>
    </source>
</reference>
<name>I4C9B8_DESTA</name>
<organism evidence="1 2">
    <name type="scientific">Desulfomonile tiedjei (strain ATCC 49306 / DSM 6799 / DCB-1)</name>
    <dbReference type="NCBI Taxonomy" id="706587"/>
    <lineage>
        <taxon>Bacteria</taxon>
        <taxon>Pseudomonadati</taxon>
        <taxon>Thermodesulfobacteriota</taxon>
        <taxon>Desulfomonilia</taxon>
        <taxon>Desulfomonilales</taxon>
        <taxon>Desulfomonilaceae</taxon>
        <taxon>Desulfomonile</taxon>
    </lineage>
</organism>
<evidence type="ECO:0000313" key="2">
    <source>
        <dbReference type="Proteomes" id="UP000006055"/>
    </source>
</evidence>
<dbReference type="KEGG" id="dti:Desti_3508"/>
<dbReference type="Proteomes" id="UP000006055">
    <property type="component" value="Chromosome"/>
</dbReference>